<gene>
    <name evidence="1" type="ORF">GEAMG1_0926</name>
</gene>
<dbReference type="Proteomes" id="UP001295463">
    <property type="component" value="Chromosome"/>
</dbReference>
<reference evidence="1 2" key="1">
    <citation type="submission" date="2022-03" db="EMBL/GenBank/DDBJ databases">
        <authorList>
            <person name="Koch H."/>
        </authorList>
    </citation>
    <scope>NUCLEOTIDE SEQUENCE [LARGE SCALE GENOMIC DNA]</scope>
    <source>
        <strain evidence="1 2">G1</strain>
    </source>
</reference>
<evidence type="ECO:0000313" key="2">
    <source>
        <dbReference type="Proteomes" id="UP001295463"/>
    </source>
</evidence>
<keyword evidence="2" id="KW-1185">Reference proteome</keyword>
<proteinExistence type="predicted"/>
<dbReference type="EMBL" id="OW150024">
    <property type="protein sequence ID" value="CAH2030740.1"/>
    <property type="molecule type" value="Genomic_DNA"/>
</dbReference>
<accession>A0ABN8HHK1</accession>
<evidence type="ECO:0000313" key="1">
    <source>
        <dbReference type="EMBL" id="CAH2030740.1"/>
    </source>
</evidence>
<organism evidence="1 2">
    <name type="scientific">Trichlorobacter ammonificans</name>
    <dbReference type="NCBI Taxonomy" id="2916410"/>
    <lineage>
        <taxon>Bacteria</taxon>
        <taxon>Pseudomonadati</taxon>
        <taxon>Thermodesulfobacteriota</taxon>
        <taxon>Desulfuromonadia</taxon>
        <taxon>Geobacterales</taxon>
        <taxon>Geobacteraceae</taxon>
        <taxon>Trichlorobacter</taxon>
    </lineage>
</organism>
<sequence length="45" mass="5132">MIIANRNVSIHARPLGRALQMPLAQQIYDHLVSIHARPLGRALRY</sequence>
<name>A0ABN8HHK1_9BACT</name>
<protein>
    <submittedName>
        <fullName evidence="1">Uncharacterized protein</fullName>
    </submittedName>
</protein>